<dbReference type="Pfam" id="PF03401">
    <property type="entry name" value="TctC"/>
    <property type="match status" value="1"/>
</dbReference>
<dbReference type="InterPro" id="IPR042100">
    <property type="entry name" value="Bug_dom1"/>
</dbReference>
<accession>A0A4Q0M9H8</accession>
<gene>
    <name evidence="3" type="ORF">EK403_17930</name>
</gene>
<evidence type="ECO:0000313" key="3">
    <source>
        <dbReference type="EMBL" id="RXF69860.1"/>
    </source>
</evidence>
<dbReference type="InterPro" id="IPR005064">
    <property type="entry name" value="BUG"/>
</dbReference>
<keyword evidence="2" id="KW-0732">Signal</keyword>
<dbReference type="Proteomes" id="UP000289708">
    <property type="component" value="Unassembled WGS sequence"/>
</dbReference>
<feature type="signal peptide" evidence="2">
    <location>
        <begin position="1"/>
        <end position="23"/>
    </location>
</feature>
<proteinExistence type="inferred from homology"/>
<comment type="similarity">
    <text evidence="1">Belongs to the UPF0065 (bug) family.</text>
</comment>
<dbReference type="EMBL" id="RYFI01000020">
    <property type="protein sequence ID" value="RXF69860.1"/>
    <property type="molecule type" value="Genomic_DNA"/>
</dbReference>
<dbReference type="PANTHER" id="PTHR42928:SF5">
    <property type="entry name" value="BLR1237 PROTEIN"/>
    <property type="match status" value="1"/>
</dbReference>
<keyword evidence="4" id="KW-1185">Reference proteome</keyword>
<evidence type="ECO:0000256" key="1">
    <source>
        <dbReference type="ARBA" id="ARBA00006987"/>
    </source>
</evidence>
<sequence>MKLVLKSLAVAAGLALAASSAWAQGYPNRVITLIVPYSAGGPSDMIGRSVAESMTKTLGQQVVVENVTGAGGTLGAARVARADPDGYTLLIHHVALPASASLYDNLTYDTATAFQPLGLINTGPMVLAAKKDFPANDAKEIIAKLKADGQKTTVAHAGVGSNAHLCALLLQKAVGQQFTLVGYRGTGPAMTDLIGGQVDVLCDQSTNAVGPVNAKSIKGYAVSSKERLPALKDLPTLDEAGLKGFEFIIWHGLYAPKGTPDDVVKKLNDALLIALKDESIIKRFSDVGTKTFPEAERTPEAHRKRLMSELESWKRVIAESGASAKAQN</sequence>
<name>A0A4Q0M9H8_9HYPH</name>
<comment type="caution">
    <text evidence="3">The sequence shown here is derived from an EMBL/GenBank/DDBJ whole genome shotgun (WGS) entry which is preliminary data.</text>
</comment>
<dbReference type="Gene3D" id="3.40.190.10">
    <property type="entry name" value="Periplasmic binding protein-like II"/>
    <property type="match status" value="1"/>
</dbReference>
<dbReference type="OrthoDB" id="8443386at2"/>
<feature type="chain" id="PRO_5020222097" evidence="2">
    <location>
        <begin position="24"/>
        <end position="328"/>
    </location>
</feature>
<dbReference type="PIRSF" id="PIRSF017082">
    <property type="entry name" value="YflP"/>
    <property type="match status" value="1"/>
</dbReference>
<dbReference type="SUPFAM" id="SSF53850">
    <property type="entry name" value="Periplasmic binding protein-like II"/>
    <property type="match status" value="1"/>
</dbReference>
<dbReference type="AlphaFoldDB" id="A0A4Q0M9H8"/>
<organism evidence="3 4">
    <name type="scientific">Hansschlegelia zhihuaiae</name>
    <dbReference type="NCBI Taxonomy" id="405005"/>
    <lineage>
        <taxon>Bacteria</taxon>
        <taxon>Pseudomonadati</taxon>
        <taxon>Pseudomonadota</taxon>
        <taxon>Alphaproteobacteria</taxon>
        <taxon>Hyphomicrobiales</taxon>
        <taxon>Methylopilaceae</taxon>
        <taxon>Hansschlegelia</taxon>
    </lineage>
</organism>
<dbReference type="RefSeq" id="WP_128778835.1">
    <property type="nucleotide sequence ID" value="NZ_RYFI01000020.1"/>
</dbReference>
<evidence type="ECO:0000313" key="4">
    <source>
        <dbReference type="Proteomes" id="UP000289708"/>
    </source>
</evidence>
<dbReference type="PANTHER" id="PTHR42928">
    <property type="entry name" value="TRICARBOXYLATE-BINDING PROTEIN"/>
    <property type="match status" value="1"/>
</dbReference>
<reference evidence="3 4" key="1">
    <citation type="submission" date="2018-12" db="EMBL/GenBank/DDBJ databases">
        <title>bacterium Hansschlegelia zhihuaiae S113.</title>
        <authorList>
            <person name="He J."/>
        </authorList>
    </citation>
    <scope>NUCLEOTIDE SEQUENCE [LARGE SCALE GENOMIC DNA]</scope>
    <source>
        <strain evidence="3 4">S 113</strain>
    </source>
</reference>
<dbReference type="Gene3D" id="3.40.190.150">
    <property type="entry name" value="Bordetella uptake gene, domain 1"/>
    <property type="match status" value="1"/>
</dbReference>
<protein>
    <submittedName>
        <fullName evidence="3">Tripartite tricarboxylate transporter substrate binding protein BugD</fullName>
    </submittedName>
</protein>
<evidence type="ECO:0000256" key="2">
    <source>
        <dbReference type="SAM" id="SignalP"/>
    </source>
</evidence>